<dbReference type="GO" id="GO:0016020">
    <property type="term" value="C:membrane"/>
    <property type="evidence" value="ECO:0007669"/>
    <property type="project" value="InterPro"/>
</dbReference>
<dbReference type="AlphaFoldDB" id="A0A5C6FPH2"/>
<feature type="domain" description="YknX-like beta-barrel" evidence="7">
    <location>
        <begin position="388"/>
        <end position="467"/>
    </location>
</feature>
<evidence type="ECO:0000313" key="8">
    <source>
        <dbReference type="EMBL" id="TWU65047.1"/>
    </source>
</evidence>
<comment type="caution">
    <text evidence="8">The sequence shown here is derived from an EMBL/GenBank/DDBJ whole genome shotgun (WGS) entry which is preliminary data.</text>
</comment>
<gene>
    <name evidence="8" type="primary">czcB_1</name>
    <name evidence="8" type="ORF">V7x_05910</name>
</gene>
<keyword evidence="5" id="KW-0812">Transmembrane</keyword>
<feature type="transmembrane region" description="Helical" evidence="5">
    <location>
        <begin position="37"/>
        <end position="62"/>
    </location>
</feature>
<feature type="coiled-coil region" evidence="4">
    <location>
        <begin position="177"/>
        <end position="226"/>
    </location>
</feature>
<evidence type="ECO:0000256" key="1">
    <source>
        <dbReference type="ARBA" id="ARBA00004196"/>
    </source>
</evidence>
<dbReference type="NCBIfam" id="TIGR01730">
    <property type="entry name" value="RND_mfp"/>
    <property type="match status" value="1"/>
</dbReference>
<dbReference type="Gene3D" id="2.40.420.20">
    <property type="match status" value="1"/>
</dbReference>
<dbReference type="PANTHER" id="PTHR32347:SF23">
    <property type="entry name" value="BLL5650 PROTEIN"/>
    <property type="match status" value="1"/>
</dbReference>
<evidence type="ECO:0000256" key="2">
    <source>
        <dbReference type="ARBA" id="ARBA00009477"/>
    </source>
</evidence>
<dbReference type="OrthoDB" id="259669at2"/>
<reference evidence="8 9" key="1">
    <citation type="submission" date="2019-02" db="EMBL/GenBank/DDBJ databases">
        <title>Deep-cultivation of Planctomycetes and their phenomic and genomic characterization uncovers novel biology.</title>
        <authorList>
            <person name="Wiegand S."/>
            <person name="Jogler M."/>
            <person name="Boedeker C."/>
            <person name="Pinto D."/>
            <person name="Vollmers J."/>
            <person name="Rivas-Marin E."/>
            <person name="Kohn T."/>
            <person name="Peeters S.H."/>
            <person name="Heuer A."/>
            <person name="Rast P."/>
            <person name="Oberbeckmann S."/>
            <person name="Bunk B."/>
            <person name="Jeske O."/>
            <person name="Meyerdierks A."/>
            <person name="Storesund J.E."/>
            <person name="Kallscheuer N."/>
            <person name="Luecker S."/>
            <person name="Lage O.M."/>
            <person name="Pohl T."/>
            <person name="Merkel B.J."/>
            <person name="Hornburger P."/>
            <person name="Mueller R.-W."/>
            <person name="Bruemmer F."/>
            <person name="Labrenz M."/>
            <person name="Spormann A.M."/>
            <person name="Op Den Camp H."/>
            <person name="Overmann J."/>
            <person name="Amann R."/>
            <person name="Jetten M.S.M."/>
            <person name="Mascher T."/>
            <person name="Medema M.H."/>
            <person name="Devos D.P."/>
            <person name="Kaster A.-K."/>
            <person name="Ovreas L."/>
            <person name="Rohde M."/>
            <person name="Galperin M.Y."/>
            <person name="Jogler C."/>
        </authorList>
    </citation>
    <scope>NUCLEOTIDE SEQUENCE [LARGE SCALE GENOMIC DNA]</scope>
    <source>
        <strain evidence="8 9">V7</strain>
    </source>
</reference>
<keyword evidence="5" id="KW-0472">Membrane</keyword>
<feature type="domain" description="CzcB-like C-terminal circularly permuted SH3-like" evidence="6">
    <location>
        <begin position="476"/>
        <end position="529"/>
    </location>
</feature>
<dbReference type="Gene3D" id="2.40.30.170">
    <property type="match status" value="1"/>
</dbReference>
<protein>
    <submittedName>
        <fullName evidence="8">Cobalt-zinc-cadmium resistance protein CzcB</fullName>
    </submittedName>
</protein>
<evidence type="ECO:0000259" key="6">
    <source>
        <dbReference type="Pfam" id="PF25975"/>
    </source>
</evidence>
<dbReference type="GO" id="GO:0022857">
    <property type="term" value="F:transmembrane transporter activity"/>
    <property type="evidence" value="ECO:0007669"/>
    <property type="project" value="InterPro"/>
</dbReference>
<keyword evidence="3 4" id="KW-0175">Coiled coil</keyword>
<feature type="coiled-coil region" evidence="4">
    <location>
        <begin position="291"/>
        <end position="350"/>
    </location>
</feature>
<dbReference type="InterPro" id="IPR058636">
    <property type="entry name" value="Beta-barrel_YknX"/>
</dbReference>
<proteinExistence type="inferred from homology"/>
<evidence type="ECO:0000259" key="7">
    <source>
        <dbReference type="Pfam" id="PF25990"/>
    </source>
</evidence>
<name>A0A5C6FPH2_9PLAN</name>
<dbReference type="Pfam" id="PF25975">
    <property type="entry name" value="CzcB_C"/>
    <property type="match status" value="1"/>
</dbReference>
<comment type="subcellular location">
    <subcellularLocation>
        <location evidence="1">Cell envelope</location>
    </subcellularLocation>
</comment>
<organism evidence="8 9">
    <name type="scientific">Crateriforma conspicua</name>
    <dbReference type="NCBI Taxonomy" id="2527996"/>
    <lineage>
        <taxon>Bacteria</taxon>
        <taxon>Pseudomonadati</taxon>
        <taxon>Planctomycetota</taxon>
        <taxon>Planctomycetia</taxon>
        <taxon>Planctomycetales</taxon>
        <taxon>Planctomycetaceae</taxon>
        <taxon>Crateriforma</taxon>
    </lineage>
</organism>
<dbReference type="Proteomes" id="UP000316476">
    <property type="component" value="Unassembled WGS sequence"/>
</dbReference>
<comment type="similarity">
    <text evidence="2">Belongs to the membrane fusion protein (MFP) (TC 8.A.1) family.</text>
</comment>
<accession>A0A5C6FPH2</accession>
<evidence type="ECO:0000256" key="5">
    <source>
        <dbReference type="SAM" id="Phobius"/>
    </source>
</evidence>
<sequence>MSQKNQRSDVSRRLNWKGAISVRSDARVRRSRQRRGAIPVFPSLAAASLVPVFGLVLASSFWGGGETLDDRVLWHTVATEDLQISVIERGNLESQTNLEINCEVEDVQRDGINGTPIVWIIPNGSSVKKGDLLVEIDSTPMREELDEQILDTETARSNKIQSEADYSNQLVQNETAKAEAELKVQLAKLELEMFVDEESGTYKLAVDEIRRNIHNVNNDILEAQASLELRRDDRQGIESLYKLGYANRNELRKSELAFLQAEGSYAAQLNKLQTTLATLKRKENYEREMQLLTLEGKVKTAERLLSQTERNNEARLAKVEAILRARTESLKKEEERLERYQTQLKACKIFAPEDGMVAYASDRNTEIREGVPVRYRQHLMSLPSLSAMQVQTTVHESDLDQIQQGMKARITVDAFPEREYSGTVQSIAVLPAQNSWRGSTTKVYETVVTIDDEVAHLKPGMTAVTEIMVDYLEQIVTVPMQSIVERNGVTWVLTQQDGRLIPRQVETGRDNDSMVQIVEGLQAGESIALNPREFIDDLLETDA</sequence>
<evidence type="ECO:0000256" key="4">
    <source>
        <dbReference type="SAM" id="Coils"/>
    </source>
</evidence>
<evidence type="ECO:0000313" key="9">
    <source>
        <dbReference type="Proteomes" id="UP000316476"/>
    </source>
</evidence>
<dbReference type="EMBL" id="SJPZ01000001">
    <property type="protein sequence ID" value="TWU65047.1"/>
    <property type="molecule type" value="Genomic_DNA"/>
</dbReference>
<dbReference type="InterPro" id="IPR058649">
    <property type="entry name" value="CzcB_C"/>
</dbReference>
<dbReference type="InterPro" id="IPR050465">
    <property type="entry name" value="UPF0194_transport"/>
</dbReference>
<keyword evidence="5" id="KW-1133">Transmembrane helix</keyword>
<evidence type="ECO:0000256" key="3">
    <source>
        <dbReference type="ARBA" id="ARBA00023054"/>
    </source>
</evidence>
<dbReference type="GO" id="GO:0030313">
    <property type="term" value="C:cell envelope"/>
    <property type="evidence" value="ECO:0007669"/>
    <property type="project" value="UniProtKB-SubCell"/>
</dbReference>
<dbReference type="Pfam" id="PF25990">
    <property type="entry name" value="Beta-barrel_YknX"/>
    <property type="match status" value="1"/>
</dbReference>
<dbReference type="PRINTS" id="PR01490">
    <property type="entry name" value="RTXTOXIND"/>
</dbReference>
<dbReference type="RefSeq" id="WP_146410636.1">
    <property type="nucleotide sequence ID" value="NZ_SJPZ01000001.1"/>
</dbReference>
<dbReference type="PANTHER" id="PTHR32347">
    <property type="entry name" value="EFFLUX SYSTEM COMPONENT YKNX-RELATED"/>
    <property type="match status" value="1"/>
</dbReference>
<dbReference type="InterPro" id="IPR006143">
    <property type="entry name" value="RND_pump_MFP"/>
</dbReference>